<proteinExistence type="inferred from homology"/>
<evidence type="ECO:0000256" key="2">
    <source>
        <dbReference type="ARBA" id="ARBA00005558"/>
    </source>
</evidence>
<dbReference type="AlphaFoldDB" id="A0A4Q9VP59"/>
<comment type="subcellular location">
    <subcellularLocation>
        <location evidence="1">Secreted</location>
    </subcellularLocation>
</comment>
<keyword evidence="3" id="KW-0964">Secreted</keyword>
<keyword evidence="7" id="KW-1185">Reference proteome</keyword>
<dbReference type="SUPFAM" id="SSF69279">
    <property type="entry name" value="Phage tail proteins"/>
    <property type="match status" value="2"/>
</dbReference>
<feature type="domain" description="Gp5/Type VI secretion system Vgr C-terminal trimerisation" evidence="5">
    <location>
        <begin position="469"/>
        <end position="584"/>
    </location>
</feature>
<dbReference type="InterPro" id="IPR054030">
    <property type="entry name" value="Gp5_Vgr_C"/>
</dbReference>
<evidence type="ECO:0000256" key="3">
    <source>
        <dbReference type="ARBA" id="ARBA00022525"/>
    </source>
</evidence>
<dbReference type="InterPro" id="IPR006533">
    <property type="entry name" value="T6SS_Vgr_RhsGE"/>
</dbReference>
<dbReference type="Gene3D" id="3.55.50.10">
    <property type="entry name" value="Baseplate protein-like domains"/>
    <property type="match status" value="1"/>
</dbReference>
<dbReference type="InterPro" id="IPR017847">
    <property type="entry name" value="T6SS_RhsGE_Vgr_subset"/>
</dbReference>
<dbReference type="Gene3D" id="4.10.220.110">
    <property type="match status" value="1"/>
</dbReference>
<dbReference type="Pfam" id="PF22178">
    <property type="entry name" value="Gp5_trimer_C"/>
    <property type="match status" value="1"/>
</dbReference>
<accession>A0A4Q9VP59</accession>
<evidence type="ECO:0000313" key="7">
    <source>
        <dbReference type="Proteomes" id="UP000292781"/>
    </source>
</evidence>
<name>A0A4Q9VP59_9HYPH</name>
<comment type="caution">
    <text evidence="6">The sequence shown here is derived from an EMBL/GenBank/DDBJ whole genome shotgun (WGS) entry which is preliminary data.</text>
</comment>
<dbReference type="InterPro" id="IPR050708">
    <property type="entry name" value="T6SS_VgrG/RHS"/>
</dbReference>
<dbReference type="Pfam" id="PF05954">
    <property type="entry name" value="Phage_GPD"/>
    <property type="match status" value="1"/>
</dbReference>
<dbReference type="OrthoDB" id="9762420at2"/>
<evidence type="ECO:0000259" key="5">
    <source>
        <dbReference type="Pfam" id="PF22178"/>
    </source>
</evidence>
<reference evidence="6 7" key="1">
    <citation type="submission" date="2019-02" db="EMBL/GenBank/DDBJ databases">
        <title>Siculibacillus lacustris gen. nov., sp. nov., a new rosette-forming bacterium isolated from a freshwater crater lake (Lake St. Ana, Romania).</title>
        <authorList>
            <person name="Felfoldi T."/>
            <person name="Marton Z."/>
            <person name="Szabo A."/>
            <person name="Mentes A."/>
            <person name="Boka K."/>
            <person name="Marialigeti K."/>
            <person name="Mathe I."/>
            <person name="Koncz M."/>
            <person name="Schumann P."/>
            <person name="Toth E."/>
        </authorList>
    </citation>
    <scope>NUCLEOTIDE SEQUENCE [LARGE SCALE GENOMIC DNA]</scope>
    <source>
        <strain evidence="6 7">SA-279</strain>
    </source>
</reference>
<dbReference type="NCBIfam" id="TIGR01646">
    <property type="entry name" value="vgr_GE"/>
    <property type="match status" value="1"/>
</dbReference>
<protein>
    <submittedName>
        <fullName evidence="6">Type VI secretion system tip protein VgrG</fullName>
    </submittedName>
</protein>
<dbReference type="Gene3D" id="2.40.50.230">
    <property type="entry name" value="Gp5 N-terminal domain"/>
    <property type="match status" value="1"/>
</dbReference>
<dbReference type="SUPFAM" id="SSF69255">
    <property type="entry name" value="gp5 N-terminal domain-like"/>
    <property type="match status" value="1"/>
</dbReference>
<dbReference type="NCBIfam" id="TIGR03361">
    <property type="entry name" value="VI_Rhs_Vgr"/>
    <property type="match status" value="1"/>
</dbReference>
<dbReference type="SUPFAM" id="SSF69349">
    <property type="entry name" value="Phage fibre proteins"/>
    <property type="match status" value="1"/>
</dbReference>
<dbReference type="Proteomes" id="UP000292781">
    <property type="component" value="Unassembled WGS sequence"/>
</dbReference>
<dbReference type="RefSeq" id="WP_131310089.1">
    <property type="nucleotide sequence ID" value="NZ_SJFN01000019.1"/>
</dbReference>
<feature type="domain" description="Gp5/Type VI secretion system Vgr protein OB-fold" evidence="4">
    <location>
        <begin position="387"/>
        <end position="451"/>
    </location>
</feature>
<dbReference type="GO" id="GO:0005576">
    <property type="term" value="C:extracellular region"/>
    <property type="evidence" value="ECO:0007669"/>
    <property type="project" value="UniProtKB-SubCell"/>
</dbReference>
<dbReference type="Gene3D" id="2.30.110.50">
    <property type="match status" value="1"/>
</dbReference>
<dbReference type="PANTHER" id="PTHR32305:SF15">
    <property type="entry name" value="PROTEIN RHSA-RELATED"/>
    <property type="match status" value="1"/>
</dbReference>
<dbReference type="Pfam" id="PF04717">
    <property type="entry name" value="Phage_base_V"/>
    <property type="match status" value="1"/>
</dbReference>
<sequence length="642" mass="72210">MNDYKQKNRIAVLTTPLGPDVVLFDQMTATEGLSECFSFAIDAVADKDVIDFTPALGKNCNVEVKTFNDLKRNFNGILVNTQWHGVGEGMFVYRLELRPWFWLLQFTTDMRFFQNKSVPDIIKEVFDGLGFSDYELKLSQSYDPLEYCVQFRETHYNFVSRLMEEYGIYYFFKHTSSKHIMVLADAPSAHEPIENGGDIPYYPQTGNYVRTSQHLHEWSSERMFRSGKVTLNDYDFEKPPADLKTSREGKESYQHSKLELYDFPGRYTERGLGESLAKVRLEAEQAMDHRRAGLGDAPSIYPGGKINLKNHPSKSENAEYMAVHASHSVVNSAYRSKSGATQDSYSGQYVFVPAAQVFRAPQHTRKPIVHGIQTAKVVGEDGEEITVDKHGRIKVQFPWDRNKKQSCWIRVGRVWSGKQWGDLFHPRHGQEVVIDFLEGDPDRPLVVGTVYNADNMPPYPLPSEKTKAGYKTNSTKGGGGFNEFHFEDKKDAEKIFMRAQKDLDVLVRNQETRTIGPVFPTPQGESSRATTLKFGDEELNVETGDRKVKIGHDEIVDIKNDQKITVHNTIAITATNKLTLTVGQSTIVMEPTKISISSTMIEVTSTASMKLSSLTLDSSSSATTTIDGGGLLNLSAGLVKIN</sequence>
<evidence type="ECO:0000313" key="6">
    <source>
        <dbReference type="EMBL" id="TBW36582.1"/>
    </source>
</evidence>
<comment type="similarity">
    <text evidence="2">Belongs to the VgrG protein family.</text>
</comment>
<gene>
    <name evidence="6" type="primary">tssI</name>
    <name evidence="6" type="ORF">EYW49_13360</name>
</gene>
<evidence type="ECO:0000256" key="1">
    <source>
        <dbReference type="ARBA" id="ARBA00004613"/>
    </source>
</evidence>
<dbReference type="EMBL" id="SJFN01000019">
    <property type="protein sequence ID" value="TBW36582.1"/>
    <property type="molecule type" value="Genomic_DNA"/>
</dbReference>
<organism evidence="6 7">
    <name type="scientific">Siculibacillus lacustris</name>
    <dbReference type="NCBI Taxonomy" id="1549641"/>
    <lineage>
        <taxon>Bacteria</taxon>
        <taxon>Pseudomonadati</taxon>
        <taxon>Pseudomonadota</taxon>
        <taxon>Alphaproteobacteria</taxon>
        <taxon>Hyphomicrobiales</taxon>
        <taxon>Ancalomicrobiaceae</taxon>
        <taxon>Siculibacillus</taxon>
    </lineage>
</organism>
<dbReference type="PANTHER" id="PTHR32305">
    <property type="match status" value="1"/>
</dbReference>
<evidence type="ECO:0000259" key="4">
    <source>
        <dbReference type="Pfam" id="PF04717"/>
    </source>
</evidence>
<dbReference type="InterPro" id="IPR006531">
    <property type="entry name" value="Gp5/Vgr_OB"/>
</dbReference>
<dbReference type="InterPro" id="IPR037026">
    <property type="entry name" value="Vgr_OB-fold_dom_sf"/>
</dbReference>